<dbReference type="Proteomes" id="UP000093000">
    <property type="component" value="Unassembled WGS sequence"/>
</dbReference>
<dbReference type="InParanoid" id="A0A1C7NM69"/>
<keyword evidence="8" id="KW-1185">Reference proteome</keyword>
<keyword evidence="4 5" id="KW-0862">Zinc</keyword>
<evidence type="ECO:0000256" key="5">
    <source>
        <dbReference type="PROSITE-ProRule" id="PRU00723"/>
    </source>
</evidence>
<dbReference type="SUPFAM" id="SSF90229">
    <property type="entry name" value="CCCH zinc finger"/>
    <property type="match status" value="2"/>
</dbReference>
<evidence type="ECO:0000256" key="4">
    <source>
        <dbReference type="ARBA" id="ARBA00022833"/>
    </source>
</evidence>
<organism evidence="7 8">
    <name type="scientific">Choanephora cucurbitarum</name>
    <dbReference type="NCBI Taxonomy" id="101091"/>
    <lineage>
        <taxon>Eukaryota</taxon>
        <taxon>Fungi</taxon>
        <taxon>Fungi incertae sedis</taxon>
        <taxon>Mucoromycota</taxon>
        <taxon>Mucoromycotina</taxon>
        <taxon>Mucoromycetes</taxon>
        <taxon>Mucorales</taxon>
        <taxon>Mucorineae</taxon>
        <taxon>Choanephoraceae</taxon>
        <taxon>Choanephoroideae</taxon>
        <taxon>Choanephora</taxon>
    </lineage>
</organism>
<evidence type="ECO:0000313" key="8">
    <source>
        <dbReference type="Proteomes" id="UP000093000"/>
    </source>
</evidence>
<dbReference type="FunFam" id="4.10.1000.10:FF:000002">
    <property type="entry name" value="Zinc finger protein 36, C3H1 type-like 1"/>
    <property type="match status" value="1"/>
</dbReference>
<evidence type="ECO:0000259" key="6">
    <source>
        <dbReference type="PROSITE" id="PS50103"/>
    </source>
</evidence>
<sequence>MDSRKYQLYKTEMCRNWQEMGDCRYAKKCRFAHGHQELRCVQRHAKYKTEICKTFHLTGTCSYGVRCTFIHDEHTPLTSSSSSSLSSSPLFTPINQQYLPFLLFQDDLIWKKPDTNIWSAPFFDRRSSTSSVSSLFL</sequence>
<evidence type="ECO:0000256" key="2">
    <source>
        <dbReference type="ARBA" id="ARBA00022737"/>
    </source>
</evidence>
<dbReference type="Pfam" id="PF00642">
    <property type="entry name" value="zf-CCCH"/>
    <property type="match status" value="2"/>
</dbReference>
<keyword evidence="3 5" id="KW-0863">Zinc-finger</keyword>
<dbReference type="AlphaFoldDB" id="A0A1C7NM69"/>
<feature type="domain" description="C3H1-type" evidence="6">
    <location>
        <begin position="8"/>
        <end position="36"/>
    </location>
</feature>
<proteinExistence type="predicted"/>
<dbReference type="GO" id="GO:0003729">
    <property type="term" value="F:mRNA binding"/>
    <property type="evidence" value="ECO:0007669"/>
    <property type="project" value="InterPro"/>
</dbReference>
<reference evidence="7 8" key="1">
    <citation type="submission" date="2016-03" db="EMBL/GenBank/DDBJ databases">
        <title>Choanephora cucurbitarum.</title>
        <authorList>
            <person name="Min B."/>
            <person name="Park H."/>
            <person name="Park J.-H."/>
            <person name="Shin H.-D."/>
            <person name="Choi I.-G."/>
        </authorList>
    </citation>
    <scope>NUCLEOTIDE SEQUENCE [LARGE SCALE GENOMIC DNA]</scope>
    <source>
        <strain evidence="7 8">KUS-F28377</strain>
    </source>
</reference>
<evidence type="ECO:0000256" key="3">
    <source>
        <dbReference type="ARBA" id="ARBA00022771"/>
    </source>
</evidence>
<protein>
    <submittedName>
        <fullName evidence="7">Zinc finger protein zfs1</fullName>
    </submittedName>
</protein>
<keyword evidence="1 5" id="KW-0479">Metal-binding</keyword>
<dbReference type="SMART" id="SM00356">
    <property type="entry name" value="ZnF_C3H1"/>
    <property type="match status" value="2"/>
</dbReference>
<dbReference type="STRING" id="101091.A0A1C7NM69"/>
<dbReference type="PANTHER" id="PTHR12547:SF18">
    <property type="entry name" value="PROTEIN TIS11"/>
    <property type="match status" value="1"/>
</dbReference>
<evidence type="ECO:0000313" key="7">
    <source>
        <dbReference type="EMBL" id="OBZ90231.1"/>
    </source>
</evidence>
<dbReference type="EMBL" id="LUGH01000058">
    <property type="protein sequence ID" value="OBZ90231.1"/>
    <property type="molecule type" value="Genomic_DNA"/>
</dbReference>
<dbReference type="FunFam" id="4.10.1000.10:FF:000001">
    <property type="entry name" value="zinc finger CCCH domain-containing protein 15-like"/>
    <property type="match status" value="1"/>
</dbReference>
<dbReference type="InterPro" id="IPR000571">
    <property type="entry name" value="Znf_CCCH"/>
</dbReference>
<dbReference type="InterPro" id="IPR036855">
    <property type="entry name" value="Znf_CCCH_sf"/>
</dbReference>
<feature type="domain" description="C3H1-type" evidence="6">
    <location>
        <begin position="46"/>
        <end position="74"/>
    </location>
</feature>
<dbReference type="OrthoDB" id="410307at2759"/>
<dbReference type="Gene3D" id="4.10.1000.10">
    <property type="entry name" value="Zinc finger, CCCH-type"/>
    <property type="match status" value="2"/>
</dbReference>
<comment type="caution">
    <text evidence="7">The sequence shown here is derived from an EMBL/GenBank/DDBJ whole genome shotgun (WGS) entry which is preliminary data.</text>
</comment>
<dbReference type="InterPro" id="IPR045877">
    <property type="entry name" value="ZFP36-like"/>
</dbReference>
<dbReference type="GO" id="GO:0008270">
    <property type="term" value="F:zinc ion binding"/>
    <property type="evidence" value="ECO:0007669"/>
    <property type="project" value="UniProtKB-KW"/>
</dbReference>
<gene>
    <name evidence="7" type="primary">zfs1</name>
    <name evidence="7" type="ORF">A0J61_01719</name>
</gene>
<dbReference type="PROSITE" id="PS50103">
    <property type="entry name" value="ZF_C3H1"/>
    <property type="match status" value="2"/>
</dbReference>
<accession>A0A1C7NM69</accession>
<feature type="zinc finger region" description="C3H1-type" evidence="5">
    <location>
        <begin position="46"/>
        <end position="74"/>
    </location>
</feature>
<evidence type="ECO:0000256" key="1">
    <source>
        <dbReference type="ARBA" id="ARBA00022723"/>
    </source>
</evidence>
<feature type="zinc finger region" description="C3H1-type" evidence="5">
    <location>
        <begin position="8"/>
        <end position="36"/>
    </location>
</feature>
<keyword evidence="2" id="KW-0677">Repeat</keyword>
<dbReference type="PANTHER" id="PTHR12547">
    <property type="entry name" value="CCCH ZINC FINGER/TIS11-RELATED"/>
    <property type="match status" value="1"/>
</dbReference>
<name>A0A1C7NM69_9FUNG</name>